<dbReference type="Proteomes" id="UP000024900">
    <property type="component" value="Unassembled WGS sequence"/>
</dbReference>
<dbReference type="InterPro" id="IPR011010">
    <property type="entry name" value="DNA_brk_join_enz"/>
</dbReference>
<dbReference type="InterPro" id="IPR010998">
    <property type="entry name" value="Integrase_recombinase_N"/>
</dbReference>
<organism evidence="6 7">
    <name type="scientific">Bradyrhizobium diazoefficiens SEMIA 5080</name>
    <dbReference type="NCBI Taxonomy" id="754504"/>
    <lineage>
        <taxon>Bacteria</taxon>
        <taxon>Pseudomonadati</taxon>
        <taxon>Pseudomonadota</taxon>
        <taxon>Alphaproteobacteria</taxon>
        <taxon>Hyphomicrobiales</taxon>
        <taxon>Nitrobacteraceae</taxon>
        <taxon>Bradyrhizobium</taxon>
    </lineage>
</organism>
<dbReference type="InterPro" id="IPR050808">
    <property type="entry name" value="Phage_Integrase"/>
</dbReference>
<evidence type="ECO:0000256" key="3">
    <source>
        <dbReference type="ARBA" id="ARBA00023125"/>
    </source>
</evidence>
<dbReference type="CDD" id="cd00801">
    <property type="entry name" value="INT_P4_C"/>
    <property type="match status" value="1"/>
</dbReference>
<dbReference type="InterPro" id="IPR013762">
    <property type="entry name" value="Integrase-like_cat_sf"/>
</dbReference>
<dbReference type="Pfam" id="PF22022">
    <property type="entry name" value="Phage_int_M"/>
    <property type="match status" value="1"/>
</dbReference>
<accession>A0A837C9N4</accession>
<dbReference type="EMBL" id="ADOU02000007">
    <property type="protein sequence ID" value="KGJ65705.1"/>
    <property type="molecule type" value="Genomic_DNA"/>
</dbReference>
<dbReference type="Pfam" id="PF00589">
    <property type="entry name" value="Phage_integrase"/>
    <property type="match status" value="1"/>
</dbReference>
<keyword evidence="3" id="KW-0238">DNA-binding</keyword>
<reference evidence="6 7" key="1">
    <citation type="journal article" date="2014" name="BMC Genomics">
        <title>Comparative genomics of Bradyrhizobium japonicum CPAC 15 and Bradyrhizobium diazoefficiens CPAC 7: elite model strains for understanding symbiotic performance with soybean.</title>
        <authorList>
            <person name="Siqueira A.F."/>
            <person name="Ormeno-Orrillo E."/>
            <person name="Souza R.C."/>
            <person name="Rodrigues E.P."/>
            <person name="Almeida L.G."/>
            <person name="Barcellos F.G."/>
            <person name="Batista J.S."/>
            <person name="Nakatami A.S."/>
            <person name="Martinez-Romero E."/>
            <person name="Vasconcelos A.T."/>
            <person name="Hungria M."/>
        </authorList>
    </citation>
    <scope>NUCLEOTIDE SEQUENCE [LARGE SCALE GENOMIC DNA]</scope>
    <source>
        <strain evidence="6 7">SEMIA 5080</strain>
    </source>
</reference>
<dbReference type="AlphaFoldDB" id="A0A837C9N4"/>
<dbReference type="PROSITE" id="PS51898">
    <property type="entry name" value="TYR_RECOMBINASE"/>
    <property type="match status" value="1"/>
</dbReference>
<feature type="domain" description="Tyr recombinase" evidence="5">
    <location>
        <begin position="196"/>
        <end position="386"/>
    </location>
</feature>
<name>A0A837C9N4_9BRAD</name>
<dbReference type="PANTHER" id="PTHR30629:SF2">
    <property type="entry name" value="PROPHAGE INTEGRASE INTS-RELATED"/>
    <property type="match status" value="1"/>
</dbReference>
<gene>
    <name evidence="6" type="ORF">BJA5080_02350</name>
</gene>
<dbReference type="Gene3D" id="3.30.160.390">
    <property type="entry name" value="Integrase, DNA-binding domain"/>
    <property type="match status" value="1"/>
</dbReference>
<evidence type="ECO:0000256" key="1">
    <source>
        <dbReference type="ARBA" id="ARBA00008857"/>
    </source>
</evidence>
<sequence>MEIEDELCPGLVLRVTPRGTKSFSVIYKVPGEGGANANGRLITGAQHRITLGATPPLGLKQAREEARKIMQTATEGVDPRDDRRERNLIRHSNTFEKASARFVELELKPNVKKWADIQSLLKRYVEPEWCDMPVQDLRRRDVHELLDELVANEKTSIAIEVRKHLSRFFNWAVDRELVSSSPIHGMKRSDLKPNQDAGRALSDPELRYIWNAAGSLRYPFGPMYQLIMLTGQRRNEWAGASRSEISSEKHLLEIPKARHKMKRSHIVPMSDEAWAIFDALPVWAGNDYFIFSTRDGAVPVSGFSQAKRRLDAAALATLRMDNAAAELPYFRPFHDFRVTCETRLAHLGFNKEVRDAVLGHAKPGLQKTYNKYDYLEEKKAALDAYAKHIAEVVR</sequence>
<dbReference type="Gene3D" id="1.10.443.10">
    <property type="entry name" value="Intergrase catalytic core"/>
    <property type="match status" value="1"/>
</dbReference>
<dbReference type="InterPro" id="IPR038488">
    <property type="entry name" value="Integrase_DNA-bd_sf"/>
</dbReference>
<dbReference type="Pfam" id="PF13356">
    <property type="entry name" value="Arm-DNA-bind_3"/>
    <property type="match status" value="1"/>
</dbReference>
<dbReference type="GO" id="GO:0015074">
    <property type="term" value="P:DNA integration"/>
    <property type="evidence" value="ECO:0007669"/>
    <property type="project" value="UniProtKB-KW"/>
</dbReference>
<proteinExistence type="inferred from homology"/>
<evidence type="ECO:0000313" key="6">
    <source>
        <dbReference type="EMBL" id="KGJ65705.1"/>
    </source>
</evidence>
<dbReference type="GO" id="GO:0006310">
    <property type="term" value="P:DNA recombination"/>
    <property type="evidence" value="ECO:0007669"/>
    <property type="project" value="UniProtKB-KW"/>
</dbReference>
<dbReference type="SUPFAM" id="SSF56349">
    <property type="entry name" value="DNA breaking-rejoining enzymes"/>
    <property type="match status" value="1"/>
</dbReference>
<evidence type="ECO:0000256" key="2">
    <source>
        <dbReference type="ARBA" id="ARBA00022908"/>
    </source>
</evidence>
<comment type="similarity">
    <text evidence="1">Belongs to the 'phage' integrase family.</text>
</comment>
<protein>
    <recommendedName>
        <fullName evidence="5">Tyr recombinase domain-containing protein</fullName>
    </recommendedName>
</protein>
<dbReference type="InterPro" id="IPR002104">
    <property type="entry name" value="Integrase_catalytic"/>
</dbReference>
<dbReference type="GO" id="GO:0003677">
    <property type="term" value="F:DNA binding"/>
    <property type="evidence" value="ECO:0007669"/>
    <property type="project" value="UniProtKB-KW"/>
</dbReference>
<evidence type="ECO:0000313" key="7">
    <source>
        <dbReference type="Proteomes" id="UP000024900"/>
    </source>
</evidence>
<dbReference type="InterPro" id="IPR025166">
    <property type="entry name" value="Integrase_DNA_bind_dom"/>
</dbReference>
<keyword evidence="4" id="KW-0233">DNA recombination</keyword>
<dbReference type="InterPro" id="IPR053876">
    <property type="entry name" value="Phage_int_M"/>
</dbReference>
<evidence type="ECO:0000256" key="4">
    <source>
        <dbReference type="ARBA" id="ARBA00023172"/>
    </source>
</evidence>
<evidence type="ECO:0000259" key="5">
    <source>
        <dbReference type="PROSITE" id="PS51898"/>
    </source>
</evidence>
<dbReference type="Gene3D" id="1.10.150.130">
    <property type="match status" value="1"/>
</dbReference>
<comment type="caution">
    <text evidence="6">The sequence shown here is derived from an EMBL/GenBank/DDBJ whole genome shotgun (WGS) entry which is preliminary data.</text>
</comment>
<dbReference type="PANTHER" id="PTHR30629">
    <property type="entry name" value="PROPHAGE INTEGRASE"/>
    <property type="match status" value="1"/>
</dbReference>
<keyword evidence="2" id="KW-0229">DNA integration</keyword>